<proteinExistence type="predicted"/>
<dbReference type="STRING" id="47678.ERS852494_00169"/>
<reference evidence="3" key="2">
    <citation type="submission" date="2023-07" db="EMBL/GenBank/DDBJ databases">
        <title>Whole Genome Sequencing of Colonoscopy isolates.</title>
        <authorList>
            <person name="Surve S.V."/>
            <person name="Valls R.A."/>
            <person name="Barrak K.E."/>
            <person name="Gardner T.B."/>
            <person name="O'Toole G.A."/>
        </authorList>
    </citation>
    <scope>NUCLEOTIDE SEQUENCE</scope>
    <source>
        <strain evidence="3">GP0119</strain>
    </source>
</reference>
<dbReference type="Proteomes" id="UP000095657">
    <property type="component" value="Unassembled WGS sequence"/>
</dbReference>
<protein>
    <recommendedName>
        <fullName evidence="5">Mobilization protein</fullName>
    </recommendedName>
</protein>
<evidence type="ECO:0008006" key="5">
    <source>
        <dbReference type="Google" id="ProtNLM"/>
    </source>
</evidence>
<feature type="region of interest" description="Disordered" evidence="1">
    <location>
        <begin position="1"/>
        <end position="23"/>
    </location>
</feature>
<evidence type="ECO:0000313" key="4">
    <source>
        <dbReference type="Proteomes" id="UP000095657"/>
    </source>
</evidence>
<accession>A0A174FZY3</accession>
<dbReference type="RefSeq" id="WP_011108565.1">
    <property type="nucleotide sequence ID" value="NZ_CZAI01000001.1"/>
</dbReference>
<dbReference type="EMBL" id="CZAI01000001">
    <property type="protein sequence ID" value="CUO55241.1"/>
    <property type="molecule type" value="Genomic_DNA"/>
</dbReference>
<dbReference type="AlphaFoldDB" id="A0A174FZY3"/>
<evidence type="ECO:0000313" key="2">
    <source>
        <dbReference type="EMBL" id="CUO55241.1"/>
    </source>
</evidence>
<evidence type="ECO:0000256" key="1">
    <source>
        <dbReference type="SAM" id="MobiDB-lite"/>
    </source>
</evidence>
<gene>
    <name evidence="2" type="ORF">ERS852494_00169</name>
    <name evidence="3" type="ORF">Q4469_15665</name>
</gene>
<name>A0A174FZY3_9BACE</name>
<dbReference type="EMBL" id="JAUONL010000015">
    <property type="protein sequence ID" value="MDO6359110.1"/>
    <property type="molecule type" value="Genomic_DNA"/>
</dbReference>
<organism evidence="2 4">
    <name type="scientific">Bacteroides caccae</name>
    <dbReference type="NCBI Taxonomy" id="47678"/>
    <lineage>
        <taxon>Bacteria</taxon>
        <taxon>Pseudomonadati</taxon>
        <taxon>Bacteroidota</taxon>
        <taxon>Bacteroidia</taxon>
        <taxon>Bacteroidales</taxon>
        <taxon>Bacteroidaceae</taxon>
        <taxon>Bacteroides</taxon>
    </lineage>
</organism>
<sequence length="135" mass="15656">MKNKDNVKQIDGNKEEEKDKKDTRRILRLEARVTEDEYAKAAELAQSCGLTMSDYVRRTALGHRPHLRLTEREVEALCSLSDARGDLIRVVAAVKSIQADKRAIYFSDTRFVEQWMKAATKLINRWNQIEAYLNE</sequence>
<reference evidence="2 4" key="1">
    <citation type="submission" date="2015-09" db="EMBL/GenBank/DDBJ databases">
        <authorList>
            <consortium name="Pathogen Informatics"/>
        </authorList>
    </citation>
    <scope>NUCLEOTIDE SEQUENCE [LARGE SCALE GENOMIC DNA]</scope>
    <source>
        <strain evidence="2 4">2789STDY5834880</strain>
    </source>
</reference>
<dbReference type="GeneID" id="60924178"/>
<dbReference type="SMR" id="A0A174FZY3"/>
<dbReference type="Proteomes" id="UP001170023">
    <property type="component" value="Unassembled WGS sequence"/>
</dbReference>
<evidence type="ECO:0000313" key="3">
    <source>
        <dbReference type="EMBL" id="MDO6359110.1"/>
    </source>
</evidence>
<dbReference type="InterPro" id="IPR053842">
    <property type="entry name" value="NikA-like"/>
</dbReference>
<dbReference type="Pfam" id="PF21983">
    <property type="entry name" value="NikA-like"/>
    <property type="match status" value="1"/>
</dbReference>